<dbReference type="EMBL" id="LAVV01009485">
    <property type="protein sequence ID" value="KNZ50504.1"/>
    <property type="molecule type" value="Genomic_DNA"/>
</dbReference>
<name>A0A0L6UPQ5_9BASI</name>
<comment type="caution">
    <text evidence="1">The sequence shown here is derived from an EMBL/GenBank/DDBJ whole genome shotgun (WGS) entry which is preliminary data.</text>
</comment>
<gene>
    <name evidence="1" type="ORF">VP01_4385g1</name>
</gene>
<organism evidence="1 2">
    <name type="scientific">Puccinia sorghi</name>
    <dbReference type="NCBI Taxonomy" id="27349"/>
    <lineage>
        <taxon>Eukaryota</taxon>
        <taxon>Fungi</taxon>
        <taxon>Dikarya</taxon>
        <taxon>Basidiomycota</taxon>
        <taxon>Pucciniomycotina</taxon>
        <taxon>Pucciniomycetes</taxon>
        <taxon>Pucciniales</taxon>
        <taxon>Pucciniaceae</taxon>
        <taxon>Puccinia</taxon>
    </lineage>
</organism>
<accession>A0A0L6UPQ5</accession>
<protein>
    <submittedName>
        <fullName evidence="1">Uncharacterized protein</fullName>
    </submittedName>
</protein>
<evidence type="ECO:0000313" key="1">
    <source>
        <dbReference type="EMBL" id="KNZ50504.1"/>
    </source>
</evidence>
<evidence type="ECO:0000313" key="2">
    <source>
        <dbReference type="Proteomes" id="UP000037035"/>
    </source>
</evidence>
<dbReference type="Proteomes" id="UP000037035">
    <property type="component" value="Unassembled WGS sequence"/>
</dbReference>
<dbReference type="AlphaFoldDB" id="A0A0L6UPQ5"/>
<dbReference type="VEuPathDB" id="FungiDB:VP01_4385g1"/>
<dbReference type="OrthoDB" id="10480708at2759"/>
<keyword evidence="2" id="KW-1185">Reference proteome</keyword>
<sequence>MAKTMHQKLSDLEGLELPWDYDTMHIKCNMTSSASANQDLIPEDYKHTFGKCTKM</sequence>
<reference evidence="1 2" key="1">
    <citation type="submission" date="2015-08" db="EMBL/GenBank/DDBJ databases">
        <title>Next Generation Sequencing and Analysis of the Genome of Puccinia sorghi L Schw, the Causal Agent of Maize Common Rust.</title>
        <authorList>
            <person name="Rochi L."/>
            <person name="Burguener G."/>
            <person name="Darino M."/>
            <person name="Turjanski A."/>
            <person name="Kreff E."/>
            <person name="Dieguez M.J."/>
            <person name="Sacco F."/>
        </authorList>
    </citation>
    <scope>NUCLEOTIDE SEQUENCE [LARGE SCALE GENOMIC DNA]</scope>
    <source>
        <strain evidence="1 2">RO10H11247</strain>
    </source>
</reference>
<proteinExistence type="predicted"/>